<protein>
    <submittedName>
        <fullName evidence="8">Site-specific integrase</fullName>
    </submittedName>
</protein>
<comment type="caution">
    <text evidence="8">The sequence shown here is derived from an EMBL/GenBank/DDBJ whole genome shotgun (WGS) entry which is preliminary data.</text>
</comment>
<evidence type="ECO:0000256" key="2">
    <source>
        <dbReference type="ARBA" id="ARBA00022908"/>
    </source>
</evidence>
<keyword evidence="9" id="KW-1185">Reference proteome</keyword>
<dbReference type="Pfam" id="PF14659">
    <property type="entry name" value="Phage_int_SAM_3"/>
    <property type="match status" value="1"/>
</dbReference>
<dbReference type="CDD" id="cd01189">
    <property type="entry name" value="INT_ICEBs1_C_like"/>
    <property type="match status" value="1"/>
</dbReference>
<keyword evidence="2" id="KW-0229">DNA integration</keyword>
<dbReference type="Gene3D" id="1.10.443.10">
    <property type="entry name" value="Intergrase catalytic core"/>
    <property type="match status" value="1"/>
</dbReference>
<evidence type="ECO:0000256" key="5">
    <source>
        <dbReference type="PROSITE-ProRule" id="PRU01248"/>
    </source>
</evidence>
<dbReference type="InterPro" id="IPR044068">
    <property type="entry name" value="CB"/>
</dbReference>
<sequence>MADGRRRNRRDYGTHSVYQRADGRWYAAIDLGLTERGTRRRITVSAKTEPAVKVRLRERLRELDEMGDTDLSTRTTVKQWADQWLPLVERTLRPQPYIASRSAVRRWIVPTIGHKQLVKLTPRDIRAVADAQRAAGLTTSTQRRTHSVLRTLLTDAQQEGYAIPPRVLAVKAPDKAVSGRTDVPVELAIRLLGIAAELPHGSRWAAALLQGMRQGECLGLTWDQVDLERGLLVISWQLQPLPYRVARDRSSGFRVPDGYEARQLHGRLHLVRPKTKAGWRVIPLVPWMRSALLAWREIAPENPAGLVWPTAAGTPTLAKNDDEEWYALQTTAGEGHPDGRFYSIHEARHATATLLLEAGVDPTVITAILGHSSIVTSRGYMHVRVAPLADAMGKVADRLALGA</sequence>
<dbReference type="InterPro" id="IPR013762">
    <property type="entry name" value="Integrase-like_cat_sf"/>
</dbReference>
<dbReference type="PROSITE" id="PS51898">
    <property type="entry name" value="TYR_RECOMBINASE"/>
    <property type="match status" value="1"/>
</dbReference>
<dbReference type="Gene3D" id="1.10.150.130">
    <property type="match status" value="1"/>
</dbReference>
<feature type="domain" description="Core-binding (CB)" evidence="7">
    <location>
        <begin position="75"/>
        <end position="157"/>
    </location>
</feature>
<dbReference type="SUPFAM" id="SSF56349">
    <property type="entry name" value="DNA breaking-rejoining enzymes"/>
    <property type="match status" value="1"/>
</dbReference>
<keyword evidence="3 5" id="KW-0238">DNA-binding</keyword>
<evidence type="ECO:0000259" key="7">
    <source>
        <dbReference type="PROSITE" id="PS51900"/>
    </source>
</evidence>
<dbReference type="Proteomes" id="UP001500221">
    <property type="component" value="Unassembled WGS sequence"/>
</dbReference>
<evidence type="ECO:0000313" key="9">
    <source>
        <dbReference type="Proteomes" id="UP001500221"/>
    </source>
</evidence>
<dbReference type="RefSeq" id="WP_345454801.1">
    <property type="nucleotide sequence ID" value="NZ_BAABKG010000001.1"/>
</dbReference>
<gene>
    <name evidence="8" type="ORF">GCM10023340_08230</name>
</gene>
<dbReference type="InterPro" id="IPR004107">
    <property type="entry name" value="Integrase_SAM-like_N"/>
</dbReference>
<dbReference type="InterPro" id="IPR050090">
    <property type="entry name" value="Tyrosine_recombinase_XerCD"/>
</dbReference>
<accession>A0ABP9PA27</accession>
<proteinExistence type="inferred from homology"/>
<evidence type="ECO:0000256" key="3">
    <source>
        <dbReference type="ARBA" id="ARBA00023125"/>
    </source>
</evidence>
<name>A0ABP9PA27_9ACTN</name>
<dbReference type="PANTHER" id="PTHR30349">
    <property type="entry name" value="PHAGE INTEGRASE-RELATED"/>
    <property type="match status" value="1"/>
</dbReference>
<evidence type="ECO:0000256" key="1">
    <source>
        <dbReference type="ARBA" id="ARBA00008857"/>
    </source>
</evidence>
<evidence type="ECO:0000313" key="8">
    <source>
        <dbReference type="EMBL" id="GAA5143254.1"/>
    </source>
</evidence>
<dbReference type="PROSITE" id="PS51900">
    <property type="entry name" value="CB"/>
    <property type="match status" value="1"/>
</dbReference>
<dbReference type="InterPro" id="IPR011010">
    <property type="entry name" value="DNA_brk_join_enz"/>
</dbReference>
<evidence type="ECO:0000259" key="6">
    <source>
        <dbReference type="PROSITE" id="PS51898"/>
    </source>
</evidence>
<comment type="similarity">
    <text evidence="1">Belongs to the 'phage' integrase family.</text>
</comment>
<dbReference type="EMBL" id="BAABKG010000001">
    <property type="protein sequence ID" value="GAA5143254.1"/>
    <property type="molecule type" value="Genomic_DNA"/>
</dbReference>
<dbReference type="InterPro" id="IPR010998">
    <property type="entry name" value="Integrase_recombinase_N"/>
</dbReference>
<keyword evidence="4" id="KW-0233">DNA recombination</keyword>
<reference evidence="9" key="1">
    <citation type="journal article" date="2019" name="Int. J. Syst. Evol. Microbiol.">
        <title>The Global Catalogue of Microorganisms (GCM) 10K type strain sequencing project: providing services to taxonomists for standard genome sequencing and annotation.</title>
        <authorList>
            <consortium name="The Broad Institute Genomics Platform"/>
            <consortium name="The Broad Institute Genome Sequencing Center for Infectious Disease"/>
            <person name="Wu L."/>
            <person name="Ma J."/>
        </authorList>
    </citation>
    <scope>NUCLEOTIDE SEQUENCE [LARGE SCALE GENOMIC DNA]</scope>
    <source>
        <strain evidence="9">JCM 18459</strain>
    </source>
</reference>
<dbReference type="PANTHER" id="PTHR30349:SF64">
    <property type="entry name" value="PROPHAGE INTEGRASE INTD-RELATED"/>
    <property type="match status" value="1"/>
</dbReference>
<evidence type="ECO:0000256" key="4">
    <source>
        <dbReference type="ARBA" id="ARBA00023172"/>
    </source>
</evidence>
<dbReference type="Pfam" id="PF00589">
    <property type="entry name" value="Phage_integrase"/>
    <property type="match status" value="1"/>
</dbReference>
<feature type="domain" description="Tyr recombinase" evidence="6">
    <location>
        <begin position="178"/>
        <end position="393"/>
    </location>
</feature>
<organism evidence="8 9">
    <name type="scientific">Nocardioides marinquilinus</name>
    <dbReference type="NCBI Taxonomy" id="1210400"/>
    <lineage>
        <taxon>Bacteria</taxon>
        <taxon>Bacillati</taxon>
        <taxon>Actinomycetota</taxon>
        <taxon>Actinomycetes</taxon>
        <taxon>Propionibacteriales</taxon>
        <taxon>Nocardioidaceae</taxon>
        <taxon>Nocardioides</taxon>
    </lineage>
</organism>
<dbReference type="InterPro" id="IPR002104">
    <property type="entry name" value="Integrase_catalytic"/>
</dbReference>